<feature type="transmembrane region" description="Helical" evidence="1">
    <location>
        <begin position="12"/>
        <end position="37"/>
    </location>
</feature>
<dbReference type="InterPro" id="IPR045584">
    <property type="entry name" value="Pilin-like"/>
</dbReference>
<keyword evidence="1" id="KW-1133">Transmembrane helix</keyword>
<evidence type="ECO:0000313" key="2">
    <source>
        <dbReference type="EMBL" id="BBO79499.1"/>
    </source>
</evidence>
<dbReference type="AlphaFoldDB" id="A0A5K7ZIC1"/>
<sequence length="154" mass="16582">MLSKMRKMDNKGFTLIELMIVIAIIGILAAIAIPNFIAYRNKSFCSAAESDAGGISAAVADYFSIPTHVNTPTVAQLSGWKGYNFTRAGLSNANHGGIVGGDPNDNITITVTDGSGRCPDDYMKASPYQWDSSGVRDGWDSANATYYKFISLQR</sequence>
<dbReference type="NCBIfam" id="TIGR02532">
    <property type="entry name" value="IV_pilin_GFxxxE"/>
    <property type="match status" value="1"/>
</dbReference>
<evidence type="ECO:0008006" key="4">
    <source>
        <dbReference type="Google" id="ProtNLM"/>
    </source>
</evidence>
<protein>
    <recommendedName>
        <fullName evidence="4">Prepilin-type N-terminal cleavage/methylation domain-containing protein</fullName>
    </recommendedName>
</protein>
<dbReference type="Pfam" id="PF07963">
    <property type="entry name" value="N_methyl"/>
    <property type="match status" value="1"/>
</dbReference>
<dbReference type="PROSITE" id="PS00409">
    <property type="entry name" value="PROKAR_NTER_METHYL"/>
    <property type="match status" value="1"/>
</dbReference>
<dbReference type="SUPFAM" id="SSF54523">
    <property type="entry name" value="Pili subunits"/>
    <property type="match status" value="1"/>
</dbReference>
<name>A0A5K7ZIC1_9BACT</name>
<evidence type="ECO:0000313" key="3">
    <source>
        <dbReference type="Proteomes" id="UP000425960"/>
    </source>
</evidence>
<keyword evidence="1" id="KW-0812">Transmembrane</keyword>
<dbReference type="Gene3D" id="3.30.700.10">
    <property type="entry name" value="Glycoprotein, Type 4 Pilin"/>
    <property type="match status" value="1"/>
</dbReference>
<reference evidence="2 3" key="1">
    <citation type="submission" date="2019-11" db="EMBL/GenBank/DDBJ databases">
        <title>Comparative genomics of hydrocarbon-degrading Desulfosarcina strains.</title>
        <authorList>
            <person name="Watanabe M."/>
            <person name="Kojima H."/>
            <person name="Fukui M."/>
        </authorList>
    </citation>
    <scope>NUCLEOTIDE SEQUENCE [LARGE SCALE GENOMIC DNA]</scope>
    <source>
        <strain evidence="2 3">28bB2T</strain>
    </source>
</reference>
<dbReference type="EMBL" id="AP021876">
    <property type="protein sequence ID" value="BBO79499.1"/>
    <property type="molecule type" value="Genomic_DNA"/>
</dbReference>
<dbReference type="KEGG" id="dov:DSCO28_00650"/>
<dbReference type="PANTHER" id="PTHR30093:SF47">
    <property type="entry name" value="TYPE IV PILUS NON-CORE MINOR PILIN PILE"/>
    <property type="match status" value="1"/>
</dbReference>
<dbReference type="InterPro" id="IPR012902">
    <property type="entry name" value="N_methyl_site"/>
</dbReference>
<gene>
    <name evidence="2" type="ORF">DSCO28_00650</name>
</gene>
<keyword evidence="1" id="KW-0472">Membrane</keyword>
<dbReference type="PANTHER" id="PTHR30093">
    <property type="entry name" value="GENERAL SECRETION PATHWAY PROTEIN G"/>
    <property type="match status" value="1"/>
</dbReference>
<evidence type="ECO:0000256" key="1">
    <source>
        <dbReference type="SAM" id="Phobius"/>
    </source>
</evidence>
<proteinExistence type="predicted"/>
<organism evidence="2 3">
    <name type="scientific">Desulfosarcina ovata subsp. sediminis</name>
    <dbReference type="NCBI Taxonomy" id="885957"/>
    <lineage>
        <taxon>Bacteria</taxon>
        <taxon>Pseudomonadati</taxon>
        <taxon>Thermodesulfobacteriota</taxon>
        <taxon>Desulfobacteria</taxon>
        <taxon>Desulfobacterales</taxon>
        <taxon>Desulfosarcinaceae</taxon>
        <taxon>Desulfosarcina</taxon>
    </lineage>
</organism>
<accession>A0A5K7ZIC1</accession>
<dbReference type="Proteomes" id="UP000425960">
    <property type="component" value="Chromosome"/>
</dbReference>